<evidence type="ECO:0000313" key="3">
    <source>
        <dbReference type="Proteomes" id="UP000626244"/>
    </source>
</evidence>
<feature type="domain" description="DinB-like" evidence="1">
    <location>
        <begin position="12"/>
        <end position="150"/>
    </location>
</feature>
<reference evidence="3" key="1">
    <citation type="journal article" date="2019" name="Int. J. Syst. Evol. Microbiol.">
        <title>The Global Catalogue of Microorganisms (GCM) 10K type strain sequencing project: providing services to taxonomists for standard genome sequencing and annotation.</title>
        <authorList>
            <consortium name="The Broad Institute Genomics Platform"/>
            <consortium name="The Broad Institute Genome Sequencing Center for Infectious Disease"/>
            <person name="Wu L."/>
            <person name="Ma J."/>
        </authorList>
    </citation>
    <scope>NUCLEOTIDE SEQUENCE [LARGE SCALE GENOMIC DNA]</scope>
    <source>
        <strain evidence="3">CGMCC 1.14993</strain>
    </source>
</reference>
<dbReference type="SUPFAM" id="SSF109854">
    <property type="entry name" value="DinB/YfiT-like putative metalloenzymes"/>
    <property type="match status" value="1"/>
</dbReference>
<keyword evidence="3" id="KW-1185">Reference proteome</keyword>
<dbReference type="Proteomes" id="UP000626244">
    <property type="component" value="Unassembled WGS sequence"/>
</dbReference>
<organism evidence="2 3">
    <name type="scientific">Gottfriedia solisilvae</name>
    <dbReference type="NCBI Taxonomy" id="1516104"/>
    <lineage>
        <taxon>Bacteria</taxon>
        <taxon>Bacillati</taxon>
        <taxon>Bacillota</taxon>
        <taxon>Bacilli</taxon>
        <taxon>Bacillales</taxon>
        <taxon>Bacillaceae</taxon>
        <taxon>Gottfriedia</taxon>
    </lineage>
</organism>
<evidence type="ECO:0000259" key="1">
    <source>
        <dbReference type="Pfam" id="PF12867"/>
    </source>
</evidence>
<dbReference type="AlphaFoldDB" id="A0A8J3F3R8"/>
<dbReference type="RefSeq" id="WP_088000560.1">
    <property type="nucleotide sequence ID" value="NZ_BMHB01000002.1"/>
</dbReference>
<gene>
    <name evidence="2" type="ORF">GCM10007380_30530</name>
</gene>
<dbReference type="InterPro" id="IPR034660">
    <property type="entry name" value="DinB/YfiT-like"/>
</dbReference>
<comment type="caution">
    <text evidence="2">The sequence shown here is derived from an EMBL/GenBank/DDBJ whole genome shotgun (WGS) entry which is preliminary data.</text>
</comment>
<proteinExistence type="predicted"/>
<evidence type="ECO:0000313" key="2">
    <source>
        <dbReference type="EMBL" id="GGI15951.1"/>
    </source>
</evidence>
<accession>A0A8J3F3R8</accession>
<dbReference type="Pfam" id="PF12867">
    <property type="entry name" value="DinB_2"/>
    <property type="match status" value="1"/>
</dbReference>
<name>A0A8J3F3R8_9BACI</name>
<dbReference type="OrthoDB" id="1434917at2"/>
<dbReference type="Gene3D" id="1.20.120.450">
    <property type="entry name" value="dinb family like domain"/>
    <property type="match status" value="1"/>
</dbReference>
<protein>
    <recommendedName>
        <fullName evidence="1">DinB-like domain-containing protein</fullName>
    </recommendedName>
</protein>
<dbReference type="InterPro" id="IPR024775">
    <property type="entry name" value="DinB-like"/>
</dbReference>
<sequence>MNFNLNEAIEVLERTPLTLEYFLSGLSNRWLQSNEGEGTWNVSEVIDHLIEAEETNWMARIECILGEDENKHFPLFDRFSHLNKEQTKSIEGRVLEFKSIRAQNIAKLQLLIDPEEHLELSGIHPEFGSVKLRELLSTWVVHDLTHISQIVRVMSKSYGEDVGPWKEYLSILKK</sequence>
<dbReference type="EMBL" id="BMHB01000002">
    <property type="protein sequence ID" value="GGI15951.1"/>
    <property type="molecule type" value="Genomic_DNA"/>
</dbReference>